<reference evidence="1 2" key="1">
    <citation type="submission" date="2015-05" db="EMBL/GenBank/DDBJ databases">
        <authorList>
            <person name="Tang B."/>
            <person name="Yu Y."/>
        </authorList>
    </citation>
    <scope>NUCLEOTIDE SEQUENCE [LARGE SCALE GENOMIC DNA]</scope>
    <source>
        <strain evidence="1 2">DSM 7029</strain>
    </source>
</reference>
<organism evidence="1 2">
    <name type="scientific">Caldimonas brevitalea</name>
    <dbReference type="NCBI Taxonomy" id="413882"/>
    <lineage>
        <taxon>Bacteria</taxon>
        <taxon>Pseudomonadati</taxon>
        <taxon>Pseudomonadota</taxon>
        <taxon>Betaproteobacteria</taxon>
        <taxon>Burkholderiales</taxon>
        <taxon>Sphaerotilaceae</taxon>
        <taxon>Caldimonas</taxon>
    </lineage>
</organism>
<gene>
    <name evidence="1" type="ORF">AAW51_5164</name>
</gene>
<evidence type="ECO:0000313" key="1">
    <source>
        <dbReference type="EMBL" id="AKJ31855.1"/>
    </source>
</evidence>
<dbReference type="EMBL" id="CP011371">
    <property type="protein sequence ID" value="AKJ31855.1"/>
    <property type="molecule type" value="Genomic_DNA"/>
</dbReference>
<evidence type="ECO:0000313" key="2">
    <source>
        <dbReference type="Proteomes" id="UP000035352"/>
    </source>
</evidence>
<dbReference type="KEGG" id="pbh:AAW51_5164"/>
<protein>
    <submittedName>
        <fullName evidence="1">Uncharacterized protein</fullName>
    </submittedName>
</protein>
<dbReference type="AlphaFoldDB" id="A0A0G3BZC0"/>
<keyword evidence="2" id="KW-1185">Reference proteome</keyword>
<sequence length="52" mass="5714">MKLLAVYAYAEPAYDNPPALLLFTVTEGATVGHQEPADRRIERARLATVGQE</sequence>
<proteinExistence type="predicted"/>
<accession>A0A0G3BZC0</accession>
<name>A0A0G3BZC0_9BURK</name>
<dbReference type="Proteomes" id="UP000035352">
    <property type="component" value="Chromosome"/>
</dbReference>